<sequence>MGRFVRAREILTNELEAVRQQHADLDTHEVTAFTIPLLTRAVLLVTIGVIPLMVVRAGDDVDEVFVSVVASFALAAVAAAVITWLFAIILSTFITMVIYRKPPKQSSRLATRTIDDSFGRIEDVTSAFMLLALVVGLIALAVGLPTRSNADASTSVVEDLLMAQVAILLAILAIAFLAEAARASADVVDDQSPALAWPWALFVIATAWVLATVAGPLEFTTMVRRLLVEWLPATIDGTPRDQIIDEVMPRGARWWATFGALVPISLIWWFQAVRHHGFDALKTLLPVEVSKNPADRSS</sequence>
<protein>
    <submittedName>
        <fullName evidence="2">Uncharacterized protein</fullName>
    </submittedName>
</protein>
<name>L7VQ96_9BACT</name>
<evidence type="ECO:0000313" key="2">
    <source>
        <dbReference type="EMBL" id="AGC71067.1"/>
    </source>
</evidence>
<feature type="transmembrane region" description="Helical" evidence="1">
    <location>
        <begin position="127"/>
        <end position="148"/>
    </location>
</feature>
<feature type="transmembrane region" description="Helical" evidence="1">
    <location>
        <begin position="199"/>
        <end position="217"/>
    </location>
</feature>
<feature type="transmembrane region" description="Helical" evidence="1">
    <location>
        <begin position="37"/>
        <end position="57"/>
    </location>
</feature>
<feature type="transmembrane region" description="Helical" evidence="1">
    <location>
        <begin position="160"/>
        <end position="178"/>
    </location>
</feature>
<proteinExistence type="predicted"/>
<reference evidence="2" key="1">
    <citation type="submission" date="2012-09" db="EMBL/GenBank/DDBJ databases">
        <title>Metagenomic Characterization of a Microbial Community in Wastewater Detects High Levels of Antibiotic Resistance.</title>
        <authorList>
            <person name="Abrams M."/>
            <person name="Caldwell A."/>
            <person name="Vandaei E."/>
            <person name="Lee W."/>
            <person name="Perrott J."/>
            <person name="Khan S.Y."/>
            <person name="Ta J."/>
            <person name="Romero D."/>
            <person name="Nguyen V."/>
            <person name="Pourmand N."/>
            <person name="Ouverney C.C."/>
        </authorList>
    </citation>
    <scope>NUCLEOTIDE SEQUENCE</scope>
</reference>
<evidence type="ECO:0000256" key="1">
    <source>
        <dbReference type="SAM" id="Phobius"/>
    </source>
</evidence>
<keyword evidence="1" id="KW-1133">Transmembrane helix</keyword>
<keyword evidence="1" id="KW-0472">Membrane</keyword>
<feature type="transmembrane region" description="Helical" evidence="1">
    <location>
        <begin position="69"/>
        <end position="99"/>
    </location>
</feature>
<feature type="transmembrane region" description="Helical" evidence="1">
    <location>
        <begin position="254"/>
        <end position="273"/>
    </location>
</feature>
<dbReference type="EMBL" id="JX649861">
    <property type="protein sequence ID" value="AGC71067.1"/>
    <property type="molecule type" value="Genomic_DNA"/>
</dbReference>
<accession>L7VQ96</accession>
<keyword evidence="1" id="KW-0812">Transmembrane</keyword>
<dbReference type="AlphaFoldDB" id="L7VQ96"/>
<organism evidence="2">
    <name type="scientific">uncultured bacterium A1Q1_fos_324</name>
    <dbReference type="NCBI Taxonomy" id="1256572"/>
    <lineage>
        <taxon>Bacteria</taxon>
        <taxon>environmental samples</taxon>
    </lineage>
</organism>